<keyword evidence="1" id="KW-0472">Membrane</keyword>
<evidence type="ECO:0000256" key="2">
    <source>
        <dbReference type="SAM" id="SignalP"/>
    </source>
</evidence>
<accession>A0AAD6ZL92</accession>
<keyword evidence="4" id="KW-1185">Reference proteome</keyword>
<keyword evidence="1" id="KW-0812">Transmembrane</keyword>
<evidence type="ECO:0008006" key="5">
    <source>
        <dbReference type="Google" id="ProtNLM"/>
    </source>
</evidence>
<feature type="transmembrane region" description="Helical" evidence="1">
    <location>
        <begin position="59"/>
        <end position="79"/>
    </location>
</feature>
<dbReference type="Proteomes" id="UP001218218">
    <property type="component" value="Unassembled WGS sequence"/>
</dbReference>
<dbReference type="EMBL" id="JARIHO010000042">
    <property type="protein sequence ID" value="KAJ7326497.1"/>
    <property type="molecule type" value="Genomic_DNA"/>
</dbReference>
<protein>
    <recommendedName>
        <fullName evidence="5">Secreted protein</fullName>
    </recommendedName>
</protein>
<keyword evidence="1" id="KW-1133">Transmembrane helix</keyword>
<keyword evidence="2" id="KW-0732">Signal</keyword>
<reference evidence="3" key="1">
    <citation type="submission" date="2023-03" db="EMBL/GenBank/DDBJ databases">
        <title>Massive genome expansion in bonnet fungi (Mycena s.s.) driven by repeated elements and novel gene families across ecological guilds.</title>
        <authorList>
            <consortium name="Lawrence Berkeley National Laboratory"/>
            <person name="Harder C.B."/>
            <person name="Miyauchi S."/>
            <person name="Viragh M."/>
            <person name="Kuo A."/>
            <person name="Thoen E."/>
            <person name="Andreopoulos B."/>
            <person name="Lu D."/>
            <person name="Skrede I."/>
            <person name="Drula E."/>
            <person name="Henrissat B."/>
            <person name="Morin E."/>
            <person name="Kohler A."/>
            <person name="Barry K."/>
            <person name="LaButti K."/>
            <person name="Morin E."/>
            <person name="Salamov A."/>
            <person name="Lipzen A."/>
            <person name="Mereny Z."/>
            <person name="Hegedus B."/>
            <person name="Baldrian P."/>
            <person name="Stursova M."/>
            <person name="Weitz H."/>
            <person name="Taylor A."/>
            <person name="Grigoriev I.V."/>
            <person name="Nagy L.G."/>
            <person name="Martin F."/>
            <person name="Kauserud H."/>
        </authorList>
    </citation>
    <scope>NUCLEOTIDE SEQUENCE</scope>
    <source>
        <strain evidence="3">CBHHK002</strain>
    </source>
</reference>
<evidence type="ECO:0000313" key="4">
    <source>
        <dbReference type="Proteomes" id="UP001218218"/>
    </source>
</evidence>
<proteinExistence type="predicted"/>
<name>A0AAD6ZL92_9AGAR</name>
<feature type="signal peptide" evidence="2">
    <location>
        <begin position="1"/>
        <end position="29"/>
    </location>
</feature>
<evidence type="ECO:0000313" key="3">
    <source>
        <dbReference type="EMBL" id="KAJ7326497.1"/>
    </source>
</evidence>
<sequence>MWGASRRGRAVSRFLLFLFVFTVLIDVNAQTTTRSWTYWCRSRWRMRMGWSGWRRRVCWRGRSGLIGFGGCLFSLFYCVRWG</sequence>
<comment type="caution">
    <text evidence="3">The sequence shown here is derived from an EMBL/GenBank/DDBJ whole genome shotgun (WGS) entry which is preliminary data.</text>
</comment>
<gene>
    <name evidence="3" type="ORF">DFH08DRAFT_886073</name>
</gene>
<dbReference type="AlphaFoldDB" id="A0AAD6ZL92"/>
<evidence type="ECO:0000256" key="1">
    <source>
        <dbReference type="SAM" id="Phobius"/>
    </source>
</evidence>
<feature type="chain" id="PRO_5041919058" description="Secreted protein" evidence="2">
    <location>
        <begin position="30"/>
        <end position="82"/>
    </location>
</feature>
<organism evidence="3 4">
    <name type="scientific">Mycena albidolilacea</name>
    <dbReference type="NCBI Taxonomy" id="1033008"/>
    <lineage>
        <taxon>Eukaryota</taxon>
        <taxon>Fungi</taxon>
        <taxon>Dikarya</taxon>
        <taxon>Basidiomycota</taxon>
        <taxon>Agaricomycotina</taxon>
        <taxon>Agaricomycetes</taxon>
        <taxon>Agaricomycetidae</taxon>
        <taxon>Agaricales</taxon>
        <taxon>Marasmiineae</taxon>
        <taxon>Mycenaceae</taxon>
        <taxon>Mycena</taxon>
    </lineage>
</organism>